<feature type="transmembrane region" description="Helical" evidence="8">
    <location>
        <begin position="163"/>
        <end position="183"/>
    </location>
</feature>
<protein>
    <submittedName>
        <fullName evidence="10">MFS transporter, PPP family, 3-phenylpropionic acid transporter</fullName>
    </submittedName>
</protein>
<dbReference type="InterPro" id="IPR024989">
    <property type="entry name" value="MFS_assoc_dom"/>
</dbReference>
<organism evidence="10 11">
    <name type="scientific">Roseospirillum parvum</name>
    <dbReference type="NCBI Taxonomy" id="83401"/>
    <lineage>
        <taxon>Bacteria</taxon>
        <taxon>Pseudomonadati</taxon>
        <taxon>Pseudomonadota</taxon>
        <taxon>Alphaproteobacteria</taxon>
        <taxon>Rhodospirillales</taxon>
        <taxon>Rhodospirillaceae</taxon>
        <taxon>Roseospirillum</taxon>
    </lineage>
</organism>
<feature type="transmembrane region" description="Helical" evidence="8">
    <location>
        <begin position="138"/>
        <end position="157"/>
    </location>
</feature>
<dbReference type="GO" id="GO:0030395">
    <property type="term" value="F:lactose binding"/>
    <property type="evidence" value="ECO:0007669"/>
    <property type="project" value="TreeGrafter"/>
</dbReference>
<evidence type="ECO:0000256" key="8">
    <source>
        <dbReference type="SAM" id="Phobius"/>
    </source>
</evidence>
<evidence type="ECO:0000259" key="9">
    <source>
        <dbReference type="Pfam" id="PF12832"/>
    </source>
</evidence>
<dbReference type="SUPFAM" id="SSF103473">
    <property type="entry name" value="MFS general substrate transporter"/>
    <property type="match status" value="1"/>
</dbReference>
<dbReference type="RefSeq" id="WP_092620839.1">
    <property type="nucleotide sequence ID" value="NZ_FNCV01000009.1"/>
</dbReference>
<dbReference type="PANTHER" id="PTHR23522">
    <property type="entry name" value="BLL5896 PROTEIN"/>
    <property type="match status" value="1"/>
</dbReference>
<feature type="transmembrane region" description="Helical" evidence="8">
    <location>
        <begin position="295"/>
        <end position="313"/>
    </location>
</feature>
<evidence type="ECO:0000256" key="6">
    <source>
        <dbReference type="ARBA" id="ARBA00022989"/>
    </source>
</evidence>
<keyword evidence="11" id="KW-1185">Reference proteome</keyword>
<keyword evidence="5 8" id="KW-0812">Transmembrane</keyword>
<keyword evidence="4" id="KW-0997">Cell inner membrane</keyword>
<feature type="transmembrane region" description="Helical" evidence="8">
    <location>
        <begin position="207"/>
        <end position="227"/>
    </location>
</feature>
<dbReference type="NCBIfam" id="NF037955">
    <property type="entry name" value="mfs"/>
    <property type="match status" value="1"/>
</dbReference>
<dbReference type="PANTHER" id="PTHR23522:SF10">
    <property type="entry name" value="3-PHENYLPROPIONIC ACID TRANSPORTER-RELATED"/>
    <property type="match status" value="1"/>
</dbReference>
<accession>A0A1G8E8Z7</accession>
<keyword evidence="2" id="KW-0813">Transport</keyword>
<gene>
    <name evidence="10" type="ORF">SAMN05421742_10972</name>
</gene>
<evidence type="ECO:0000256" key="1">
    <source>
        <dbReference type="ARBA" id="ARBA00004429"/>
    </source>
</evidence>
<dbReference type="Gene3D" id="1.20.1250.20">
    <property type="entry name" value="MFS general substrate transporter like domains"/>
    <property type="match status" value="2"/>
</dbReference>
<evidence type="ECO:0000256" key="3">
    <source>
        <dbReference type="ARBA" id="ARBA00022475"/>
    </source>
</evidence>
<evidence type="ECO:0000256" key="4">
    <source>
        <dbReference type="ARBA" id="ARBA00022519"/>
    </source>
</evidence>
<dbReference type="AlphaFoldDB" id="A0A1G8E8Z7"/>
<dbReference type="InterPro" id="IPR026032">
    <property type="entry name" value="HcaT-like"/>
</dbReference>
<keyword evidence="7 8" id="KW-0472">Membrane</keyword>
<dbReference type="PIRSF" id="PIRSF004925">
    <property type="entry name" value="HcaT"/>
    <property type="match status" value="1"/>
</dbReference>
<feature type="transmembrane region" description="Helical" evidence="8">
    <location>
        <begin position="271"/>
        <end position="289"/>
    </location>
</feature>
<dbReference type="InterPro" id="IPR036259">
    <property type="entry name" value="MFS_trans_sf"/>
</dbReference>
<evidence type="ECO:0000313" key="10">
    <source>
        <dbReference type="EMBL" id="SDH66321.1"/>
    </source>
</evidence>
<evidence type="ECO:0000256" key="2">
    <source>
        <dbReference type="ARBA" id="ARBA00022448"/>
    </source>
</evidence>
<name>A0A1G8E8Z7_9PROT</name>
<feature type="domain" description="Major facilitator superfamily associated" evidence="9">
    <location>
        <begin position="10"/>
        <end position="357"/>
    </location>
</feature>
<feature type="transmembrane region" description="Helical" evidence="8">
    <location>
        <begin position="333"/>
        <end position="354"/>
    </location>
</feature>
<feature type="transmembrane region" description="Helical" evidence="8">
    <location>
        <begin position="74"/>
        <end position="90"/>
    </location>
</feature>
<feature type="transmembrane region" description="Helical" evidence="8">
    <location>
        <begin position="242"/>
        <end position="264"/>
    </location>
</feature>
<evidence type="ECO:0000256" key="7">
    <source>
        <dbReference type="ARBA" id="ARBA00023136"/>
    </source>
</evidence>
<feature type="transmembrane region" description="Helical" evidence="8">
    <location>
        <begin position="96"/>
        <end position="117"/>
    </location>
</feature>
<feature type="transmembrane region" description="Helical" evidence="8">
    <location>
        <begin position="44"/>
        <end position="62"/>
    </location>
</feature>
<sequence length="394" mass="41605">MSPPPRLAALRLSLFYAALFSVIGTQLPFWPVWLEWRGLSETEIGVILSSAFWAKVVTNPAVGHLVDRHGRRRATMIALAAGALACFALFSFADGFFLLLGLNVIGWGLFAALMPLAETLTLSTVEANPGRRVDYGRIRLWGSLSFIAAAAWGGWLLEDHSPALVLWMMLGGLGLCLLIAPTLPDPPSPRRAGPTPPWRHLLGDRRFLAFLGAASLAQAGHTVYYAFGTLHWQAAGLGENLIGVLWAIGVVAEIALFAFGAPVVRRLGPAGLLLAAAGAGVVRWLILAATTDPLILLPAQTLHAASFGCTHLAAMHFIRQAVPGGLTVRAQSLYSSIAMGLVMGLVMLASGHLYQALGGGAFVVSAAIAGAGGMLALWLHLNWKPGQPVAREAG</sequence>
<evidence type="ECO:0000256" key="5">
    <source>
        <dbReference type="ARBA" id="ARBA00022692"/>
    </source>
</evidence>
<dbReference type="GO" id="GO:0005886">
    <property type="term" value="C:plasma membrane"/>
    <property type="evidence" value="ECO:0007669"/>
    <property type="project" value="UniProtKB-SubCell"/>
</dbReference>
<evidence type="ECO:0000313" key="11">
    <source>
        <dbReference type="Proteomes" id="UP000217076"/>
    </source>
</evidence>
<dbReference type="STRING" id="83401.SAMN05421742_10972"/>
<feature type="transmembrane region" description="Helical" evidence="8">
    <location>
        <begin position="360"/>
        <end position="381"/>
    </location>
</feature>
<dbReference type="OrthoDB" id="9150135at2"/>
<dbReference type="EMBL" id="FNCV01000009">
    <property type="protein sequence ID" value="SDH66321.1"/>
    <property type="molecule type" value="Genomic_DNA"/>
</dbReference>
<dbReference type="Pfam" id="PF12832">
    <property type="entry name" value="MFS_1_like"/>
    <property type="match status" value="1"/>
</dbReference>
<reference evidence="11" key="1">
    <citation type="submission" date="2016-10" db="EMBL/GenBank/DDBJ databases">
        <authorList>
            <person name="Varghese N."/>
            <person name="Submissions S."/>
        </authorList>
    </citation>
    <scope>NUCLEOTIDE SEQUENCE [LARGE SCALE GENOMIC DNA]</scope>
    <source>
        <strain evidence="11">930I</strain>
    </source>
</reference>
<proteinExistence type="predicted"/>
<feature type="transmembrane region" description="Helical" evidence="8">
    <location>
        <begin position="12"/>
        <end position="32"/>
    </location>
</feature>
<keyword evidence="6 8" id="KW-1133">Transmembrane helix</keyword>
<dbReference type="GO" id="GO:0015528">
    <property type="term" value="F:lactose:proton symporter activity"/>
    <property type="evidence" value="ECO:0007669"/>
    <property type="project" value="TreeGrafter"/>
</dbReference>
<comment type="subcellular location">
    <subcellularLocation>
        <location evidence="1">Cell inner membrane</location>
        <topology evidence="1">Multi-pass membrane protein</topology>
    </subcellularLocation>
</comment>
<keyword evidence="3" id="KW-1003">Cell membrane</keyword>
<dbReference type="Proteomes" id="UP000217076">
    <property type="component" value="Unassembled WGS sequence"/>
</dbReference>